<feature type="transmembrane region" description="Helical" evidence="16">
    <location>
        <begin position="389"/>
        <end position="413"/>
    </location>
</feature>
<evidence type="ECO:0000256" key="8">
    <source>
        <dbReference type="ARBA" id="ARBA00022967"/>
    </source>
</evidence>
<feature type="transmembrane region" description="Helical" evidence="16">
    <location>
        <begin position="353"/>
        <end position="377"/>
    </location>
</feature>
<dbReference type="InterPro" id="IPR023616">
    <property type="entry name" value="Cyt_c_oxase-like_su1_dom"/>
</dbReference>
<protein>
    <recommendedName>
        <fullName evidence="16">Cytochrome c oxidase subunit 1</fullName>
        <ecNumber evidence="16">7.1.1.9</ecNumber>
    </recommendedName>
</protein>
<gene>
    <name evidence="18" type="primary">ctaD</name>
    <name evidence="18" type="ORF">ISP13_03430</name>
</gene>
<evidence type="ECO:0000256" key="1">
    <source>
        <dbReference type="ARBA" id="ARBA00004141"/>
    </source>
</evidence>
<comment type="similarity">
    <text evidence="15">Belongs to the heme-copper respiratory oxidase family.</text>
</comment>
<evidence type="ECO:0000256" key="10">
    <source>
        <dbReference type="ARBA" id="ARBA00022989"/>
    </source>
</evidence>
<feature type="transmembrane region" description="Helical" evidence="16">
    <location>
        <begin position="39"/>
        <end position="60"/>
    </location>
</feature>
<name>A0ABW8ITD1_9GAMM</name>
<evidence type="ECO:0000256" key="2">
    <source>
        <dbReference type="ARBA" id="ARBA00004673"/>
    </source>
</evidence>
<keyword evidence="13 16" id="KW-0472">Membrane</keyword>
<dbReference type="InterPro" id="IPR023615">
    <property type="entry name" value="Cyt_c_Oxase_su1_BS"/>
</dbReference>
<keyword evidence="12 16" id="KW-0186">Copper</keyword>
<accession>A0ABW8ITD1</accession>
<evidence type="ECO:0000256" key="9">
    <source>
        <dbReference type="ARBA" id="ARBA00022982"/>
    </source>
</evidence>
<dbReference type="InterPro" id="IPR036927">
    <property type="entry name" value="Cyt_c_oxase-like_su1_sf"/>
</dbReference>
<feature type="transmembrane region" description="Helical" evidence="16">
    <location>
        <begin position="120"/>
        <end position="140"/>
    </location>
</feature>
<comment type="pathway">
    <text evidence="2 16">Energy metabolism; oxidative phosphorylation.</text>
</comment>
<evidence type="ECO:0000256" key="7">
    <source>
        <dbReference type="ARBA" id="ARBA00022723"/>
    </source>
</evidence>
<dbReference type="Proteomes" id="UP001620405">
    <property type="component" value="Unassembled WGS sequence"/>
</dbReference>
<comment type="function">
    <text evidence="16">Cytochrome c oxidase is the component of the respiratory chain that catalyzes the reduction of oxygen to water. Subunits 1-3 form the functional core of the enzyme complex. CO I is the catalytic subunit of the enzyme. Electrons originating in cytochrome c are transferred via the copper A center of subunit 2 and heme A of subunit 1 to the bimetallic center formed by heme A3 and copper B.</text>
</comment>
<keyword evidence="3 15" id="KW-0813">Transport</keyword>
<dbReference type="PANTHER" id="PTHR10422:SF18">
    <property type="entry name" value="CYTOCHROME C OXIDASE SUBUNIT 1"/>
    <property type="match status" value="1"/>
</dbReference>
<dbReference type="PANTHER" id="PTHR10422">
    <property type="entry name" value="CYTOCHROME C OXIDASE SUBUNIT 1"/>
    <property type="match status" value="1"/>
</dbReference>
<keyword evidence="6 15" id="KW-0812">Transmembrane</keyword>
<dbReference type="CDD" id="cd01663">
    <property type="entry name" value="Cyt_c_Oxidase_I"/>
    <property type="match status" value="1"/>
</dbReference>
<dbReference type="EC" id="7.1.1.9" evidence="16"/>
<dbReference type="InterPro" id="IPR014241">
    <property type="entry name" value="Cyt_c_oxidase_su1_bac"/>
</dbReference>
<feature type="transmembrane region" description="Helical" evidence="16">
    <location>
        <begin position="200"/>
        <end position="227"/>
    </location>
</feature>
<keyword evidence="10 16" id="KW-1133">Transmembrane helix</keyword>
<feature type="transmembrane region" description="Helical" evidence="16">
    <location>
        <begin position="247"/>
        <end position="271"/>
    </location>
</feature>
<feature type="transmembrane region" description="Helical" evidence="16">
    <location>
        <begin position="319"/>
        <end position="341"/>
    </location>
</feature>
<sequence length="541" mass="60640">MAQAATHDHHDEHHDEHHEHQNFFQRWVMSTNHKDIGTLYLVFSLLMFFIGGSFAMVIRAELFKPGMQLVQPYFFNEMTTMHALVMIFGAVMPAFVGLGNWMIPMMVGAPDMALPRMNNLSFWILPFAFALMLSTLFLPGGGPAGGWTMYPPLSLQSASLAYVVFAVHLMGISSIMGAINIIATILNMRAPGMDLLKMPVFVWSWLITAFLLIAVMPVLAGAVTMLLTDKYFNTHFFDAAGGGDPVLFQHVFWFFGHPEVYIMILPAFGIISEIIPTFARKPIFGYKAMVFAIASIAFLSFIVWAHHMFAVGLPLGAEIFFMYATMLIAVPTGVKVFNWVATMWGGSMTFETPMLFAVAFVILFTIGGFSGLMLALVPADFAYHDTYFVVAHFHYVLVTGAIFAIMAATYYWIPKWTGHMYSEFWGKVHFWNSVVWVNVLFFPQHFLGLAGMPRRIPDYNVAFANFNMISSIGGFLFGASQLIFLGVIIHCVWFSKKKATDRVWEGAKGLEWTLSSPPPHHSFSVAPVIHDEELAHGHVED</sequence>
<evidence type="ECO:0000256" key="14">
    <source>
        <dbReference type="ARBA" id="ARBA00047816"/>
    </source>
</evidence>
<evidence type="ECO:0000256" key="11">
    <source>
        <dbReference type="ARBA" id="ARBA00023004"/>
    </source>
</evidence>
<dbReference type="PROSITE" id="PS50855">
    <property type="entry name" value="COX1"/>
    <property type="match status" value="1"/>
</dbReference>
<keyword evidence="11 16" id="KW-0408">Iron</keyword>
<dbReference type="InterPro" id="IPR033944">
    <property type="entry name" value="Cyt_c_oxase_su1_dom"/>
</dbReference>
<keyword evidence="19" id="KW-1185">Reference proteome</keyword>
<dbReference type="PROSITE" id="PS00077">
    <property type="entry name" value="COX1_CUB"/>
    <property type="match status" value="1"/>
</dbReference>
<evidence type="ECO:0000256" key="5">
    <source>
        <dbReference type="ARBA" id="ARBA00022660"/>
    </source>
</evidence>
<evidence type="ECO:0000256" key="4">
    <source>
        <dbReference type="ARBA" id="ARBA00022617"/>
    </source>
</evidence>
<reference evidence="18 19" key="1">
    <citation type="submission" date="2020-10" db="EMBL/GenBank/DDBJ databases">
        <title>Phylogeny of dyella-like bacteria.</title>
        <authorList>
            <person name="Fu J."/>
        </authorList>
    </citation>
    <scope>NUCLEOTIDE SEQUENCE [LARGE SCALE GENOMIC DNA]</scope>
    <source>
        <strain evidence="18 19">DHOB07</strain>
    </source>
</reference>
<dbReference type="Gene3D" id="1.20.210.10">
    <property type="entry name" value="Cytochrome c oxidase-like, subunit I domain"/>
    <property type="match status" value="1"/>
</dbReference>
<proteinExistence type="inferred from homology"/>
<feature type="transmembrane region" description="Helical" evidence="16">
    <location>
        <begin position="472"/>
        <end position="494"/>
    </location>
</feature>
<dbReference type="PRINTS" id="PR01165">
    <property type="entry name" value="CYCOXIDASEI"/>
</dbReference>
<evidence type="ECO:0000313" key="19">
    <source>
        <dbReference type="Proteomes" id="UP001620405"/>
    </source>
</evidence>
<dbReference type="InterPro" id="IPR000883">
    <property type="entry name" value="Cyt_C_Oxase_1"/>
</dbReference>
<keyword evidence="5 15" id="KW-0679">Respiratory chain</keyword>
<evidence type="ECO:0000256" key="13">
    <source>
        <dbReference type="ARBA" id="ARBA00023136"/>
    </source>
</evidence>
<feature type="domain" description="Cytochrome oxidase subunit I profile" evidence="17">
    <location>
        <begin position="27"/>
        <end position="530"/>
    </location>
</feature>
<dbReference type="SUPFAM" id="SSF81442">
    <property type="entry name" value="Cytochrome c oxidase subunit I-like"/>
    <property type="match status" value="1"/>
</dbReference>
<keyword evidence="4 15" id="KW-0349">Heme</keyword>
<dbReference type="RefSeq" id="WP_284400197.1">
    <property type="nucleotide sequence ID" value="NZ_BSNQ01000005.1"/>
</dbReference>
<comment type="caution">
    <text evidence="18">The sequence shown here is derived from an EMBL/GenBank/DDBJ whole genome shotgun (WGS) entry which is preliminary data.</text>
</comment>
<feature type="transmembrane region" description="Helical" evidence="16">
    <location>
        <begin position="283"/>
        <end position="307"/>
    </location>
</feature>
<feature type="transmembrane region" description="Helical" evidence="16">
    <location>
        <begin position="80"/>
        <end position="99"/>
    </location>
</feature>
<organism evidence="18 19">
    <name type="scientific">Dyella lipolytica</name>
    <dbReference type="NCBI Taxonomy" id="1867835"/>
    <lineage>
        <taxon>Bacteria</taxon>
        <taxon>Pseudomonadati</taxon>
        <taxon>Pseudomonadota</taxon>
        <taxon>Gammaproteobacteria</taxon>
        <taxon>Lysobacterales</taxon>
        <taxon>Rhodanobacteraceae</taxon>
        <taxon>Dyella</taxon>
    </lineage>
</organism>
<evidence type="ECO:0000256" key="3">
    <source>
        <dbReference type="ARBA" id="ARBA00022448"/>
    </source>
</evidence>
<dbReference type="EMBL" id="JADIKG010000010">
    <property type="protein sequence ID" value="MFK2872570.1"/>
    <property type="molecule type" value="Genomic_DNA"/>
</dbReference>
<dbReference type="NCBIfam" id="TIGR02891">
    <property type="entry name" value="CtaD_CoxA"/>
    <property type="match status" value="1"/>
</dbReference>
<feature type="transmembrane region" description="Helical" evidence="16">
    <location>
        <begin position="434"/>
        <end position="452"/>
    </location>
</feature>
<feature type="transmembrane region" description="Helical" evidence="16">
    <location>
        <begin position="160"/>
        <end position="188"/>
    </location>
</feature>
<keyword evidence="7 16" id="KW-0479">Metal-binding</keyword>
<comment type="subcellular location">
    <subcellularLocation>
        <location evidence="16">Cell membrane</location>
        <topology evidence="16">Multi-pass membrane protein</topology>
    </subcellularLocation>
    <subcellularLocation>
        <location evidence="1">Membrane</location>
        <topology evidence="1">Multi-pass membrane protein</topology>
    </subcellularLocation>
</comment>
<dbReference type="Pfam" id="PF00115">
    <property type="entry name" value="COX1"/>
    <property type="match status" value="1"/>
</dbReference>
<evidence type="ECO:0000256" key="6">
    <source>
        <dbReference type="ARBA" id="ARBA00022692"/>
    </source>
</evidence>
<comment type="catalytic activity">
    <reaction evidence="14 16">
        <text>4 Fe(II)-[cytochrome c] + O2 + 8 H(+)(in) = 4 Fe(III)-[cytochrome c] + 2 H2O + 4 H(+)(out)</text>
        <dbReference type="Rhea" id="RHEA:11436"/>
        <dbReference type="Rhea" id="RHEA-COMP:10350"/>
        <dbReference type="Rhea" id="RHEA-COMP:14399"/>
        <dbReference type="ChEBI" id="CHEBI:15377"/>
        <dbReference type="ChEBI" id="CHEBI:15378"/>
        <dbReference type="ChEBI" id="CHEBI:15379"/>
        <dbReference type="ChEBI" id="CHEBI:29033"/>
        <dbReference type="ChEBI" id="CHEBI:29034"/>
        <dbReference type="EC" id="7.1.1.9"/>
    </reaction>
</comment>
<keyword evidence="16" id="KW-1003">Cell membrane</keyword>
<evidence type="ECO:0000256" key="15">
    <source>
        <dbReference type="RuleBase" id="RU000370"/>
    </source>
</evidence>
<evidence type="ECO:0000256" key="12">
    <source>
        <dbReference type="ARBA" id="ARBA00023008"/>
    </source>
</evidence>
<evidence type="ECO:0000259" key="17">
    <source>
        <dbReference type="PROSITE" id="PS50855"/>
    </source>
</evidence>
<keyword evidence="8" id="KW-1278">Translocase</keyword>
<keyword evidence="9 15" id="KW-0249">Electron transport</keyword>
<evidence type="ECO:0000313" key="18">
    <source>
        <dbReference type="EMBL" id="MFK2872570.1"/>
    </source>
</evidence>
<evidence type="ECO:0000256" key="16">
    <source>
        <dbReference type="RuleBase" id="RU363061"/>
    </source>
</evidence>